<gene>
    <name evidence="1" type="ORF">SMTD_LOCUS18650</name>
</gene>
<sequence>MIVIGRLLLRLLPSLPIEEVGLLSFDCLPAVLPTSAFIFLSL</sequence>
<protein>
    <submittedName>
        <fullName evidence="1">Uncharacterized protein</fullName>
    </submittedName>
</protein>
<dbReference type="AlphaFoldDB" id="A0A3P8FN39"/>
<keyword evidence="2" id="KW-1185">Reference proteome</keyword>
<name>A0A3P8FN39_9TREM</name>
<reference evidence="1 2" key="1">
    <citation type="submission" date="2018-11" db="EMBL/GenBank/DDBJ databases">
        <authorList>
            <consortium name="Pathogen Informatics"/>
        </authorList>
    </citation>
    <scope>NUCLEOTIDE SEQUENCE [LARGE SCALE GENOMIC DNA]</scope>
    <source>
        <strain>Denwood</strain>
        <strain evidence="2">Zambia</strain>
    </source>
</reference>
<organism evidence="1 2">
    <name type="scientific">Schistosoma mattheei</name>
    <dbReference type="NCBI Taxonomy" id="31246"/>
    <lineage>
        <taxon>Eukaryota</taxon>
        <taxon>Metazoa</taxon>
        <taxon>Spiralia</taxon>
        <taxon>Lophotrochozoa</taxon>
        <taxon>Platyhelminthes</taxon>
        <taxon>Trematoda</taxon>
        <taxon>Digenea</taxon>
        <taxon>Strigeidida</taxon>
        <taxon>Schistosomatoidea</taxon>
        <taxon>Schistosomatidae</taxon>
        <taxon>Schistosoma</taxon>
    </lineage>
</organism>
<accession>A0A3P8FN39</accession>
<proteinExistence type="predicted"/>
<evidence type="ECO:0000313" key="1">
    <source>
        <dbReference type="EMBL" id="VDP77667.1"/>
    </source>
</evidence>
<evidence type="ECO:0000313" key="2">
    <source>
        <dbReference type="Proteomes" id="UP000269396"/>
    </source>
</evidence>
<dbReference type="Proteomes" id="UP000269396">
    <property type="component" value="Unassembled WGS sequence"/>
</dbReference>
<dbReference type="EMBL" id="UZAL01040858">
    <property type="protein sequence ID" value="VDP77667.1"/>
    <property type="molecule type" value="Genomic_DNA"/>
</dbReference>